<feature type="non-terminal residue" evidence="1">
    <location>
        <position position="1"/>
    </location>
</feature>
<reference evidence="1 2" key="1">
    <citation type="journal article" date="2019" name="Genome Biol. Evol.">
        <title>The Rhododendron genome and chromosomal organization provide insight into shared whole-genome duplications across the heath family (Ericaceae).</title>
        <authorList>
            <person name="Soza V.L."/>
            <person name="Lindsley D."/>
            <person name="Waalkes A."/>
            <person name="Ramage E."/>
            <person name="Patwardhan R.P."/>
            <person name="Burton J.N."/>
            <person name="Adey A."/>
            <person name="Kumar A."/>
            <person name="Qiu R."/>
            <person name="Shendure J."/>
            <person name="Hall B."/>
        </authorList>
    </citation>
    <scope>NUCLEOTIDE SEQUENCE [LARGE SCALE GENOMIC DNA]</scope>
    <source>
        <strain evidence="1">RSF 1966-606</strain>
    </source>
</reference>
<name>A0A6A4MH50_9ERIC</name>
<dbReference type="EMBL" id="QEFC01000281">
    <property type="protein sequence ID" value="KAE9465298.1"/>
    <property type="molecule type" value="Genomic_DNA"/>
</dbReference>
<evidence type="ECO:0000313" key="2">
    <source>
        <dbReference type="Proteomes" id="UP000428333"/>
    </source>
</evidence>
<keyword evidence="2" id="KW-1185">Reference proteome</keyword>
<comment type="caution">
    <text evidence="1">The sequence shown here is derived from an EMBL/GenBank/DDBJ whole genome shotgun (WGS) entry which is preliminary data.</text>
</comment>
<sequence length="76" mass="8037">MTGTVVSLSLSTTLKSQPSSEPSDGEISTLETVVKGIACLLPGVKVCLQIWEVLRSRFLMLLVSLCGNRDDGVVAS</sequence>
<dbReference type="Proteomes" id="UP000428333">
    <property type="component" value="Linkage Group LG02"/>
</dbReference>
<gene>
    <name evidence="1" type="ORF">C3L33_02793</name>
</gene>
<evidence type="ECO:0000313" key="1">
    <source>
        <dbReference type="EMBL" id="KAE9465298.1"/>
    </source>
</evidence>
<organism evidence="1 2">
    <name type="scientific">Rhododendron williamsianum</name>
    <dbReference type="NCBI Taxonomy" id="262921"/>
    <lineage>
        <taxon>Eukaryota</taxon>
        <taxon>Viridiplantae</taxon>
        <taxon>Streptophyta</taxon>
        <taxon>Embryophyta</taxon>
        <taxon>Tracheophyta</taxon>
        <taxon>Spermatophyta</taxon>
        <taxon>Magnoliopsida</taxon>
        <taxon>eudicotyledons</taxon>
        <taxon>Gunneridae</taxon>
        <taxon>Pentapetalae</taxon>
        <taxon>asterids</taxon>
        <taxon>Ericales</taxon>
        <taxon>Ericaceae</taxon>
        <taxon>Ericoideae</taxon>
        <taxon>Rhodoreae</taxon>
        <taxon>Rhododendron</taxon>
    </lineage>
</organism>
<proteinExistence type="predicted"/>
<protein>
    <submittedName>
        <fullName evidence="1">Uncharacterized protein</fullName>
    </submittedName>
</protein>
<accession>A0A6A4MH50</accession>
<dbReference type="AlphaFoldDB" id="A0A6A4MH50"/>